<keyword evidence="2" id="KW-0809">Transit peptide</keyword>
<dbReference type="Proteomes" id="UP000241769">
    <property type="component" value="Unassembled WGS sequence"/>
</dbReference>
<evidence type="ECO:0000259" key="4">
    <source>
        <dbReference type="Pfam" id="PF25455"/>
    </source>
</evidence>
<dbReference type="FunCoup" id="A0A2P6NSP6">
    <property type="interactions" value="238"/>
</dbReference>
<feature type="domain" description="CAF17 C-terminal" evidence="4">
    <location>
        <begin position="280"/>
        <end position="376"/>
    </location>
</feature>
<proteinExistence type="predicted"/>
<sequence>MNRGILGARVLSRNGCLYANNASALSYHSILRRYTSHSTSHKGYHSRLNRSLIRIDGLDSFRFIQNLISTNLNLIHRPDLKSDSSHTAQKVDPSSEVKPGIVYTSFMTSAGRIVFDAFVHPTDPTDLDKGYILDVDGRIGAEAVLEHVKKFKLRTKVNFTNVTEDYSVHSLMNSRHSDDKTVQLEGTDCPIDPRGNFMGNRVIVQKGEEKILRDFREISEEEYRIYRILKGVPEGHDCFWREEALPFEHLMEELNGVSFNKGCYIGQELTNRTHHMGVIRKKILPVVAVAAGEDGEKLSEGLYDKDIGEISQLVDRTSTLQRGKTLTSSTEKKSGKAGRFGLAMVRLEHVNEKVEETTLHTEDGTCVHVIRPFWWDHFVSEKKKLDQQLIDHIKQ</sequence>
<dbReference type="GO" id="GO:0005759">
    <property type="term" value="C:mitochondrial matrix"/>
    <property type="evidence" value="ECO:0007669"/>
    <property type="project" value="TreeGrafter"/>
</dbReference>
<evidence type="ECO:0000256" key="3">
    <source>
        <dbReference type="ARBA" id="ARBA00023128"/>
    </source>
</evidence>
<organism evidence="5 6">
    <name type="scientific">Planoprotostelium fungivorum</name>
    <dbReference type="NCBI Taxonomy" id="1890364"/>
    <lineage>
        <taxon>Eukaryota</taxon>
        <taxon>Amoebozoa</taxon>
        <taxon>Evosea</taxon>
        <taxon>Variosea</taxon>
        <taxon>Cavosteliida</taxon>
        <taxon>Cavosteliaceae</taxon>
        <taxon>Planoprotostelium</taxon>
    </lineage>
</organism>
<reference evidence="5 6" key="1">
    <citation type="journal article" date="2018" name="Genome Biol. Evol.">
        <title>Multiple Roots of Fruiting Body Formation in Amoebozoa.</title>
        <authorList>
            <person name="Hillmann F."/>
            <person name="Forbes G."/>
            <person name="Novohradska S."/>
            <person name="Ferling I."/>
            <person name="Riege K."/>
            <person name="Groth M."/>
            <person name="Westermann M."/>
            <person name="Marz M."/>
            <person name="Spaller T."/>
            <person name="Winckler T."/>
            <person name="Schaap P."/>
            <person name="Glockner G."/>
        </authorList>
    </citation>
    <scope>NUCLEOTIDE SEQUENCE [LARGE SCALE GENOMIC DNA]</scope>
    <source>
        <strain evidence="5 6">Jena</strain>
    </source>
</reference>
<comment type="caution">
    <text evidence="5">The sequence shown here is derived from an EMBL/GenBank/DDBJ whole genome shotgun (WGS) entry which is preliminary data.</text>
</comment>
<protein>
    <recommendedName>
        <fullName evidence="4">CAF17 C-terminal domain-containing protein</fullName>
    </recommendedName>
</protein>
<name>A0A2P6NSP6_9EUKA</name>
<dbReference type="STRING" id="1890364.A0A2P6NSP6"/>
<dbReference type="Gene3D" id="3.30.1360.120">
    <property type="entry name" value="Probable tRNA modification gtpase trme, domain 1"/>
    <property type="match status" value="1"/>
</dbReference>
<dbReference type="PANTHER" id="PTHR22602:SF0">
    <property type="entry name" value="TRANSFERASE CAF17, MITOCHONDRIAL-RELATED"/>
    <property type="match status" value="1"/>
</dbReference>
<dbReference type="InParanoid" id="A0A2P6NSP6"/>
<comment type="subcellular location">
    <subcellularLocation>
        <location evidence="1">Mitochondrion</location>
    </subcellularLocation>
</comment>
<evidence type="ECO:0000313" key="5">
    <source>
        <dbReference type="EMBL" id="PRP86966.1"/>
    </source>
</evidence>
<dbReference type="Pfam" id="PF25455">
    <property type="entry name" value="Beta-barrel_CAF17_C"/>
    <property type="match status" value="1"/>
</dbReference>
<dbReference type="InterPro" id="IPR027266">
    <property type="entry name" value="TrmE/GcvT-like"/>
</dbReference>
<dbReference type="NCBIfam" id="TIGR03317">
    <property type="entry name" value="ygfZ_signature"/>
    <property type="match status" value="1"/>
</dbReference>
<keyword evidence="6" id="KW-1185">Reference proteome</keyword>
<gene>
    <name evidence="5" type="ORF">PROFUN_04948</name>
</gene>
<evidence type="ECO:0000313" key="6">
    <source>
        <dbReference type="Proteomes" id="UP000241769"/>
    </source>
</evidence>
<dbReference type="GO" id="GO:0016226">
    <property type="term" value="P:iron-sulfur cluster assembly"/>
    <property type="evidence" value="ECO:0007669"/>
    <property type="project" value="TreeGrafter"/>
</dbReference>
<dbReference type="InterPro" id="IPR017703">
    <property type="entry name" value="YgfZ/GCV_T_CS"/>
</dbReference>
<dbReference type="InterPro" id="IPR045179">
    <property type="entry name" value="YgfZ/GcvT"/>
</dbReference>
<dbReference type="OrthoDB" id="191995at2759"/>
<evidence type="ECO:0000256" key="1">
    <source>
        <dbReference type="ARBA" id="ARBA00004173"/>
    </source>
</evidence>
<dbReference type="PANTHER" id="PTHR22602">
    <property type="entry name" value="TRANSFERASE CAF17, MITOCHONDRIAL-RELATED"/>
    <property type="match status" value="1"/>
</dbReference>
<keyword evidence="3" id="KW-0496">Mitochondrion</keyword>
<dbReference type="SUPFAM" id="SSF103025">
    <property type="entry name" value="Folate-binding domain"/>
    <property type="match status" value="1"/>
</dbReference>
<dbReference type="InterPro" id="IPR057460">
    <property type="entry name" value="CAF17_C"/>
</dbReference>
<dbReference type="AlphaFoldDB" id="A0A2P6NSP6"/>
<accession>A0A2P6NSP6</accession>
<evidence type="ECO:0000256" key="2">
    <source>
        <dbReference type="ARBA" id="ARBA00022946"/>
    </source>
</evidence>
<dbReference type="EMBL" id="MDYQ01000024">
    <property type="protein sequence ID" value="PRP86966.1"/>
    <property type="molecule type" value="Genomic_DNA"/>
</dbReference>